<proteinExistence type="predicted"/>
<dbReference type="InterPro" id="IPR047319">
    <property type="entry name" value="DCAF15_C"/>
</dbReference>
<keyword evidence="4" id="KW-1185">Reference proteome</keyword>
<dbReference type="InterPro" id="IPR038914">
    <property type="entry name" value="DCAF15"/>
</dbReference>
<dbReference type="PANTHER" id="PTHR28541">
    <property type="entry name" value="DDB1- AND CUL4-ASSOCIATED FACTOR 15"/>
    <property type="match status" value="1"/>
</dbReference>
<organism evidence="3 4">
    <name type="scientific">Cordylochernes scorpioides</name>
    <dbReference type="NCBI Taxonomy" id="51811"/>
    <lineage>
        <taxon>Eukaryota</taxon>
        <taxon>Metazoa</taxon>
        <taxon>Ecdysozoa</taxon>
        <taxon>Arthropoda</taxon>
        <taxon>Chelicerata</taxon>
        <taxon>Arachnida</taxon>
        <taxon>Pseudoscorpiones</taxon>
        <taxon>Cheliferoidea</taxon>
        <taxon>Chernetidae</taxon>
        <taxon>Cordylochernes</taxon>
    </lineage>
</organism>
<accession>A0ABY6K819</accession>
<reference evidence="3 4" key="1">
    <citation type="submission" date="2022-01" db="EMBL/GenBank/DDBJ databases">
        <title>A chromosomal length assembly of Cordylochernes scorpioides.</title>
        <authorList>
            <person name="Zeh D."/>
            <person name="Zeh J."/>
        </authorList>
    </citation>
    <scope>NUCLEOTIDE SEQUENCE [LARGE SCALE GENOMIC DNA]</scope>
    <source>
        <strain evidence="3">IN4F17</strain>
        <tissue evidence="3">Whole Body</tissue>
    </source>
</reference>
<dbReference type="Proteomes" id="UP001235939">
    <property type="component" value="Chromosome 03"/>
</dbReference>
<feature type="compositionally biased region" description="Basic and acidic residues" evidence="1">
    <location>
        <begin position="160"/>
        <end position="175"/>
    </location>
</feature>
<dbReference type="InterPro" id="IPR032734">
    <property type="entry name" value="DCAF15_WD40"/>
</dbReference>
<evidence type="ECO:0000313" key="4">
    <source>
        <dbReference type="Proteomes" id="UP001235939"/>
    </source>
</evidence>
<feature type="domain" description="DDB1- and CUL4-associated factor 15 WD40 repeat-containing" evidence="2">
    <location>
        <begin position="2"/>
        <end position="101"/>
    </location>
</feature>
<dbReference type="PANTHER" id="PTHR28541:SF1">
    <property type="entry name" value="DDB1- AND CUL4-ASSOCIATED FACTOR 15"/>
    <property type="match status" value="1"/>
</dbReference>
<dbReference type="Pfam" id="PF14939">
    <property type="entry name" value="DCAF15_WD40"/>
    <property type="match status" value="1"/>
</dbReference>
<feature type="compositionally biased region" description="Basic and acidic residues" evidence="1">
    <location>
        <begin position="191"/>
        <end position="208"/>
    </location>
</feature>
<evidence type="ECO:0000259" key="2">
    <source>
        <dbReference type="Pfam" id="PF14939"/>
    </source>
</evidence>
<name>A0ABY6K819_9ARAC</name>
<evidence type="ECO:0000313" key="3">
    <source>
        <dbReference type="EMBL" id="UYV64464.1"/>
    </source>
</evidence>
<feature type="region of interest" description="Disordered" evidence="1">
    <location>
        <begin position="156"/>
        <end position="209"/>
    </location>
</feature>
<evidence type="ECO:0000256" key="1">
    <source>
        <dbReference type="SAM" id="MobiDB-lite"/>
    </source>
</evidence>
<dbReference type="EMBL" id="CP092865">
    <property type="protein sequence ID" value="UYV64464.1"/>
    <property type="molecule type" value="Genomic_DNA"/>
</dbReference>
<dbReference type="CDD" id="cd20917">
    <property type="entry name" value="DCAF15-NTD"/>
    <property type="match status" value="1"/>
</dbReference>
<sequence length="472" mass="53812">MVSESILQSGHVFLGFTKDSQYVLSYTFQIESGDHSYFYQYRYKLHWWHFVPYRPLKKVYEAKLFGDQDISQELKLAVCQWPTDDTKLLVYGCCPSSTCSEDSDPPGSPRPPRRFRLPSEELYVHSPPGNGPLSPQDPKFMAAKQQSVANTKHKFFGGHKWKDEDPKTSKRKEDFFGFESGKPRKGPSKAGGDHCTGDDKRKRNESVKENISPVYRKHVEAAAAPVERKCVTEVTQWFVDIFPATDRGQGEEGEEEYHQILPLDVRGTNSVHLRPLTPAEASQCKDSLIRTHQLSLDIEKLAHETAQQLCAEAGRKFLAFNDYDVGIIDLCPLTHTAFCLVFMLIHATIGKKGVAKAFRSAERKEFQTSFRFNWDINTGIYTIVEKDELREYDPYSVNGLFMYGFCEDQQCLWSRPEGLWSPAQHTIKLLHKEHLLPRSPAHSVNVLTNASVFRGSSLRALWAPNHHIAIVL</sequence>
<dbReference type="CDD" id="cd20913">
    <property type="entry name" value="DCAF15-CTD"/>
    <property type="match status" value="1"/>
</dbReference>
<gene>
    <name evidence="3" type="ORF">LAZ67_3000828</name>
</gene>
<protein>
    <submittedName>
        <fullName evidence="3">DCAF15</fullName>
    </submittedName>
</protein>